<keyword evidence="6" id="KW-1015">Disulfide bond</keyword>
<gene>
    <name evidence="13" type="ordered locus">MTR_3g083760</name>
</gene>
<protein>
    <submittedName>
        <fullName evidence="13">Lipid transfer protein</fullName>
    </submittedName>
</protein>
<feature type="compositionally biased region" description="Low complexity" evidence="9">
    <location>
        <begin position="157"/>
        <end position="168"/>
    </location>
</feature>
<dbReference type="eggNOG" id="ENOG502RZD2">
    <property type="taxonomic scope" value="Eukaryota"/>
</dbReference>
<evidence type="ECO:0000256" key="10">
    <source>
        <dbReference type="SAM" id="Phobius"/>
    </source>
</evidence>
<keyword evidence="7" id="KW-0325">Glycoprotein</keyword>
<keyword evidence="10" id="KW-0472">Membrane</keyword>
<evidence type="ECO:0000256" key="11">
    <source>
        <dbReference type="SAM" id="SignalP"/>
    </source>
</evidence>
<reference evidence="14" key="3">
    <citation type="submission" date="2015-04" db="UniProtKB">
        <authorList>
            <consortium name="EnsemblPlants"/>
        </authorList>
    </citation>
    <scope>IDENTIFICATION</scope>
    <source>
        <strain evidence="14">cv. Jemalong A17</strain>
    </source>
</reference>
<reference evidence="13 15" key="1">
    <citation type="journal article" date="2011" name="Nature">
        <title>The Medicago genome provides insight into the evolution of rhizobial symbioses.</title>
        <authorList>
            <person name="Young N.D."/>
            <person name="Debelle F."/>
            <person name="Oldroyd G.E."/>
            <person name="Geurts R."/>
            <person name="Cannon S.B."/>
            <person name="Udvardi M.K."/>
            <person name="Benedito V.A."/>
            <person name="Mayer K.F."/>
            <person name="Gouzy J."/>
            <person name="Schoof H."/>
            <person name="Van de Peer Y."/>
            <person name="Proost S."/>
            <person name="Cook D.R."/>
            <person name="Meyers B.C."/>
            <person name="Spannagl M."/>
            <person name="Cheung F."/>
            <person name="De Mita S."/>
            <person name="Krishnakumar V."/>
            <person name="Gundlach H."/>
            <person name="Zhou S."/>
            <person name="Mudge J."/>
            <person name="Bharti A.K."/>
            <person name="Murray J.D."/>
            <person name="Naoumkina M.A."/>
            <person name="Rosen B."/>
            <person name="Silverstein K.A."/>
            <person name="Tang H."/>
            <person name="Rombauts S."/>
            <person name="Zhao P.X."/>
            <person name="Zhou P."/>
            <person name="Barbe V."/>
            <person name="Bardou P."/>
            <person name="Bechner M."/>
            <person name="Bellec A."/>
            <person name="Berger A."/>
            <person name="Berges H."/>
            <person name="Bidwell S."/>
            <person name="Bisseling T."/>
            <person name="Choisne N."/>
            <person name="Couloux A."/>
            <person name="Denny R."/>
            <person name="Deshpande S."/>
            <person name="Dai X."/>
            <person name="Doyle J.J."/>
            <person name="Dudez A.M."/>
            <person name="Farmer A.D."/>
            <person name="Fouteau S."/>
            <person name="Franken C."/>
            <person name="Gibelin C."/>
            <person name="Gish J."/>
            <person name="Goldstein S."/>
            <person name="Gonzalez A.J."/>
            <person name="Green P.J."/>
            <person name="Hallab A."/>
            <person name="Hartog M."/>
            <person name="Hua A."/>
            <person name="Humphray S.J."/>
            <person name="Jeong D.H."/>
            <person name="Jing Y."/>
            <person name="Jocker A."/>
            <person name="Kenton S.M."/>
            <person name="Kim D.J."/>
            <person name="Klee K."/>
            <person name="Lai H."/>
            <person name="Lang C."/>
            <person name="Lin S."/>
            <person name="Macmil S.L."/>
            <person name="Magdelenat G."/>
            <person name="Matthews L."/>
            <person name="McCorrison J."/>
            <person name="Monaghan E.L."/>
            <person name="Mun J.H."/>
            <person name="Najar F.Z."/>
            <person name="Nicholson C."/>
            <person name="Noirot C."/>
            <person name="O'Bleness M."/>
            <person name="Paule C.R."/>
            <person name="Poulain J."/>
            <person name="Prion F."/>
            <person name="Qin B."/>
            <person name="Qu C."/>
            <person name="Retzel E.F."/>
            <person name="Riddle C."/>
            <person name="Sallet E."/>
            <person name="Samain S."/>
            <person name="Samson N."/>
            <person name="Sanders I."/>
            <person name="Saurat O."/>
            <person name="Scarpelli C."/>
            <person name="Schiex T."/>
            <person name="Segurens B."/>
            <person name="Severin A.J."/>
            <person name="Sherrier D.J."/>
            <person name="Shi R."/>
            <person name="Sims S."/>
            <person name="Singer S.R."/>
            <person name="Sinharoy S."/>
            <person name="Sterck L."/>
            <person name="Viollet A."/>
            <person name="Wang B.B."/>
            <person name="Wang K."/>
            <person name="Wang M."/>
            <person name="Wang X."/>
            <person name="Warfsmann J."/>
            <person name="Weissenbach J."/>
            <person name="White D.D."/>
            <person name="White J.D."/>
            <person name="Wiley G.B."/>
            <person name="Wincker P."/>
            <person name="Xing Y."/>
            <person name="Yang L."/>
            <person name="Yao Z."/>
            <person name="Ying F."/>
            <person name="Zhai J."/>
            <person name="Zhou L."/>
            <person name="Zuber A."/>
            <person name="Denarie J."/>
            <person name="Dixon R.A."/>
            <person name="May G.D."/>
            <person name="Schwartz D.C."/>
            <person name="Rogers J."/>
            <person name="Quetier F."/>
            <person name="Town C.D."/>
            <person name="Roe B.A."/>
        </authorList>
    </citation>
    <scope>NUCLEOTIDE SEQUENCE [LARGE SCALE GENOMIC DNA]</scope>
    <source>
        <strain evidence="13">A17</strain>
        <strain evidence="14 15">cv. Jemalong A17</strain>
    </source>
</reference>
<dbReference type="PaxDb" id="3880-AES71883"/>
<evidence type="ECO:0000256" key="5">
    <source>
        <dbReference type="ARBA" id="ARBA00022729"/>
    </source>
</evidence>
<keyword evidence="3" id="KW-1003">Cell membrane</keyword>
<evidence type="ECO:0000256" key="7">
    <source>
        <dbReference type="ARBA" id="ARBA00023180"/>
    </source>
</evidence>
<dbReference type="ExpressionAtlas" id="G7JA55">
    <property type="expression patterns" value="differential"/>
</dbReference>
<dbReference type="Gene3D" id="1.10.110.10">
    <property type="entry name" value="Plant lipid-transfer and hydrophobic proteins"/>
    <property type="match status" value="1"/>
</dbReference>
<sequence>MMVSNNSVTALLFLLLAGFVSSDLTEDRKDCADKLVTLASCLPYVGGSANTPTIDCCTNLKQVLNNTKKCICILIKDSNDPKLGFPMNATLAVQLPNACHIPSNISECVGNGIDLEPRSVLLLKVSDLLHLSPKSPEAKVFEGLGNSTKTNSSTPISSGSAEKGSSSSSEEKSGGGLGRRWLVAEVVCAILPFLFISHFFILT</sequence>
<dbReference type="FunFam" id="1.10.110.10:FF:000001">
    <property type="entry name" value="Bifunctional inhibitor/lipid-transfer protein/seed storage 2S albumin superfamily protein"/>
    <property type="match status" value="1"/>
</dbReference>
<comment type="subcellular location">
    <subcellularLocation>
        <location evidence="1">Cell membrane</location>
        <topology evidence="1">Lipid-anchor</topology>
        <topology evidence="1">GPI-anchor</topology>
    </subcellularLocation>
</comment>
<dbReference type="Pfam" id="PF14368">
    <property type="entry name" value="LTP_2"/>
    <property type="match status" value="1"/>
</dbReference>
<comment type="similarity">
    <text evidence="2">Belongs to the plant LTP family.</text>
</comment>
<proteinExistence type="inferred from homology"/>
<keyword evidence="15" id="KW-1185">Reference proteome</keyword>
<evidence type="ECO:0000256" key="3">
    <source>
        <dbReference type="ARBA" id="ARBA00022475"/>
    </source>
</evidence>
<dbReference type="PANTHER" id="PTHR33044">
    <property type="entry name" value="BIFUNCTIONAL INHIBITOR/LIPID-TRANSFER PROTEIN/SEED STORAGE 2S ALBUMIN SUPERFAMILY PROTEIN-RELATED"/>
    <property type="match status" value="1"/>
</dbReference>
<evidence type="ECO:0000256" key="1">
    <source>
        <dbReference type="ARBA" id="ARBA00004609"/>
    </source>
</evidence>
<feature type="region of interest" description="Disordered" evidence="9">
    <location>
        <begin position="140"/>
        <end position="175"/>
    </location>
</feature>
<dbReference type="GO" id="GO:0098552">
    <property type="term" value="C:side of membrane"/>
    <property type="evidence" value="ECO:0007669"/>
    <property type="project" value="UniProtKB-KW"/>
</dbReference>
<dbReference type="CDD" id="cd00010">
    <property type="entry name" value="AAI_LTSS"/>
    <property type="match status" value="1"/>
</dbReference>
<dbReference type="SMART" id="SM00499">
    <property type="entry name" value="AAI"/>
    <property type="match status" value="1"/>
</dbReference>
<evidence type="ECO:0000313" key="15">
    <source>
        <dbReference type="Proteomes" id="UP000002051"/>
    </source>
</evidence>
<keyword evidence="4" id="KW-0336">GPI-anchor</keyword>
<reference evidence="13 15" key="2">
    <citation type="journal article" date="2014" name="BMC Genomics">
        <title>An improved genome release (version Mt4.0) for the model legume Medicago truncatula.</title>
        <authorList>
            <person name="Tang H."/>
            <person name="Krishnakumar V."/>
            <person name="Bidwell S."/>
            <person name="Rosen B."/>
            <person name="Chan A."/>
            <person name="Zhou S."/>
            <person name="Gentzbittel L."/>
            <person name="Childs K.L."/>
            <person name="Yandell M."/>
            <person name="Gundlach H."/>
            <person name="Mayer K.F."/>
            <person name="Schwartz D.C."/>
            <person name="Town C.D."/>
        </authorList>
    </citation>
    <scope>GENOME REANNOTATION</scope>
    <source>
        <strain evidence="14 15">cv. Jemalong A17</strain>
    </source>
</reference>
<feature type="domain" description="Bifunctional inhibitor/plant lipid transfer protein/seed storage helical" evidence="12">
    <location>
        <begin position="31"/>
        <end position="108"/>
    </location>
</feature>
<dbReference type="EnsemblPlants" id="AES71883">
    <property type="protein sequence ID" value="AES71883"/>
    <property type="gene ID" value="MTR_3g083760"/>
</dbReference>
<evidence type="ECO:0000313" key="13">
    <source>
        <dbReference type="EMBL" id="AES71883.2"/>
    </source>
</evidence>
<keyword evidence="10" id="KW-1133">Transmembrane helix</keyword>
<evidence type="ECO:0000256" key="8">
    <source>
        <dbReference type="ARBA" id="ARBA00023288"/>
    </source>
</evidence>
<evidence type="ECO:0000313" key="14">
    <source>
        <dbReference type="EnsemblPlants" id="AES71883"/>
    </source>
</evidence>
<dbReference type="InterPro" id="IPR043325">
    <property type="entry name" value="LTSS"/>
</dbReference>
<dbReference type="HOGENOM" id="CLU_089796_1_1_1"/>
<dbReference type="SUPFAM" id="SSF47699">
    <property type="entry name" value="Bifunctional inhibitor/lipid-transfer protein/seed storage 2S albumin"/>
    <property type="match status" value="1"/>
</dbReference>
<dbReference type="EMBL" id="CM001219">
    <property type="protein sequence ID" value="AES71883.2"/>
    <property type="molecule type" value="Genomic_DNA"/>
</dbReference>
<accession>G7JA55</accession>
<keyword evidence="5 11" id="KW-0732">Signal</keyword>
<dbReference type="Proteomes" id="UP000002051">
    <property type="component" value="Chromosome 3"/>
</dbReference>
<keyword evidence="10" id="KW-0812">Transmembrane</keyword>
<accession>A0A0C3VKI6</accession>
<dbReference type="InterPro" id="IPR036312">
    <property type="entry name" value="Bifun_inhib/LTP/seed_sf"/>
</dbReference>
<feature type="signal peptide" evidence="11">
    <location>
        <begin position="1"/>
        <end position="22"/>
    </location>
</feature>
<name>G7JA55_MEDTR</name>
<evidence type="ECO:0000256" key="2">
    <source>
        <dbReference type="ARBA" id="ARBA00009748"/>
    </source>
</evidence>
<evidence type="ECO:0000256" key="9">
    <source>
        <dbReference type="SAM" id="MobiDB-lite"/>
    </source>
</evidence>
<keyword evidence="8" id="KW-0449">Lipoprotein</keyword>
<feature type="chain" id="PRO_5014572799" evidence="11">
    <location>
        <begin position="23"/>
        <end position="203"/>
    </location>
</feature>
<evidence type="ECO:0000259" key="12">
    <source>
        <dbReference type="SMART" id="SM00499"/>
    </source>
</evidence>
<dbReference type="STRING" id="3880.G7JA55"/>
<dbReference type="AlphaFoldDB" id="G7JA55"/>
<feature type="compositionally biased region" description="Polar residues" evidence="9">
    <location>
        <begin position="145"/>
        <end position="156"/>
    </location>
</feature>
<dbReference type="GO" id="GO:0005886">
    <property type="term" value="C:plasma membrane"/>
    <property type="evidence" value="ECO:0007669"/>
    <property type="project" value="UniProtKB-SubCell"/>
</dbReference>
<dbReference type="InterPro" id="IPR016140">
    <property type="entry name" value="Bifunc_inhib/LTP/seed_store"/>
</dbReference>
<organism evidence="13 15">
    <name type="scientific">Medicago truncatula</name>
    <name type="common">Barrel medic</name>
    <name type="synonym">Medicago tribuloides</name>
    <dbReference type="NCBI Taxonomy" id="3880"/>
    <lineage>
        <taxon>Eukaryota</taxon>
        <taxon>Viridiplantae</taxon>
        <taxon>Streptophyta</taxon>
        <taxon>Embryophyta</taxon>
        <taxon>Tracheophyta</taxon>
        <taxon>Spermatophyta</taxon>
        <taxon>Magnoliopsida</taxon>
        <taxon>eudicotyledons</taxon>
        <taxon>Gunneridae</taxon>
        <taxon>Pentapetalae</taxon>
        <taxon>rosids</taxon>
        <taxon>fabids</taxon>
        <taxon>Fabales</taxon>
        <taxon>Fabaceae</taxon>
        <taxon>Papilionoideae</taxon>
        <taxon>50 kb inversion clade</taxon>
        <taxon>NPAAA clade</taxon>
        <taxon>Hologalegina</taxon>
        <taxon>IRL clade</taxon>
        <taxon>Trifolieae</taxon>
        <taxon>Medicago</taxon>
    </lineage>
</organism>
<feature type="transmembrane region" description="Helical" evidence="10">
    <location>
        <begin position="181"/>
        <end position="202"/>
    </location>
</feature>
<evidence type="ECO:0000256" key="6">
    <source>
        <dbReference type="ARBA" id="ARBA00023157"/>
    </source>
</evidence>
<evidence type="ECO:0000256" key="4">
    <source>
        <dbReference type="ARBA" id="ARBA00022622"/>
    </source>
</evidence>